<protein>
    <recommendedName>
        <fullName evidence="3">Transmembrane protein</fullName>
    </recommendedName>
</protein>
<name>Q07VY2_SHEFN</name>
<dbReference type="eggNOG" id="ENOG5032YBM">
    <property type="taxonomic scope" value="Bacteria"/>
</dbReference>
<dbReference type="Pfam" id="PF13689">
    <property type="entry name" value="DUF4154"/>
    <property type="match status" value="1"/>
</dbReference>
<dbReference type="OrthoDB" id="277577at2"/>
<dbReference type="STRING" id="318167.Sfri_4007"/>
<accession>Q07VY2</accession>
<gene>
    <name evidence="1" type="ordered locus">Sfri_4007</name>
</gene>
<evidence type="ECO:0000313" key="1">
    <source>
        <dbReference type="EMBL" id="ABI73832.1"/>
    </source>
</evidence>
<dbReference type="EMBL" id="CP000447">
    <property type="protein sequence ID" value="ABI73832.1"/>
    <property type="molecule type" value="Genomic_DNA"/>
</dbReference>
<dbReference type="InterPro" id="IPR025293">
    <property type="entry name" value="YfiR/HmsC-like"/>
</dbReference>
<proteinExistence type="predicted"/>
<evidence type="ECO:0000313" key="2">
    <source>
        <dbReference type="Proteomes" id="UP000000684"/>
    </source>
</evidence>
<reference evidence="1 2" key="1">
    <citation type="submission" date="2006-08" db="EMBL/GenBank/DDBJ databases">
        <title>Complete sequence of Shewanella frigidimarina NCIMB 400.</title>
        <authorList>
            <consortium name="US DOE Joint Genome Institute"/>
            <person name="Copeland A."/>
            <person name="Lucas S."/>
            <person name="Lapidus A."/>
            <person name="Barry K."/>
            <person name="Detter J.C."/>
            <person name="Glavina del Rio T."/>
            <person name="Hammon N."/>
            <person name="Israni S."/>
            <person name="Dalin E."/>
            <person name="Tice H."/>
            <person name="Pitluck S."/>
            <person name="Fredrickson J.K."/>
            <person name="Kolker E."/>
            <person name="McCuel L.A."/>
            <person name="DiChristina T."/>
            <person name="Nealson K.H."/>
            <person name="Newman D."/>
            <person name="Tiedje J.M."/>
            <person name="Zhou J."/>
            <person name="Romine M.F."/>
            <person name="Culley D.E."/>
            <person name="Serres M."/>
            <person name="Chertkov O."/>
            <person name="Brettin T."/>
            <person name="Bruce D."/>
            <person name="Han C."/>
            <person name="Tapia R."/>
            <person name="Gilna P."/>
            <person name="Schmutz J."/>
            <person name="Larimer F."/>
            <person name="Land M."/>
            <person name="Hauser L."/>
            <person name="Kyrpides N."/>
            <person name="Mikhailova N."/>
            <person name="Richardson P."/>
        </authorList>
    </citation>
    <scope>NUCLEOTIDE SEQUENCE [LARGE SCALE GENOMIC DNA]</scope>
    <source>
        <strain evidence="1 2">NCIMB 400</strain>
    </source>
</reference>
<dbReference type="HOGENOM" id="CLU_093136_0_0_6"/>
<keyword evidence="2" id="KW-1185">Reference proteome</keyword>
<dbReference type="Proteomes" id="UP000000684">
    <property type="component" value="Chromosome"/>
</dbReference>
<organism evidence="1 2">
    <name type="scientific">Shewanella frigidimarina (strain NCIMB 400)</name>
    <dbReference type="NCBI Taxonomy" id="318167"/>
    <lineage>
        <taxon>Bacteria</taxon>
        <taxon>Pseudomonadati</taxon>
        <taxon>Pseudomonadota</taxon>
        <taxon>Gammaproteobacteria</taxon>
        <taxon>Alteromonadales</taxon>
        <taxon>Shewanellaceae</taxon>
        <taxon>Shewanella</taxon>
    </lineage>
</organism>
<dbReference type="RefSeq" id="WP_011639414.1">
    <property type="nucleotide sequence ID" value="NC_008345.1"/>
</dbReference>
<dbReference type="AlphaFoldDB" id="Q07VY2"/>
<evidence type="ECO:0008006" key="3">
    <source>
        <dbReference type="Google" id="ProtNLM"/>
    </source>
</evidence>
<dbReference type="GeneID" id="41839460"/>
<dbReference type="KEGG" id="sfr:Sfri_4007"/>
<sequence length="179" mass="20272" precursor="true">MKKANLSRQILYSLLVVFVLLPRSSMAMSQDSFDLKAAFTYNFAKFTQWPESRLNTPSAWKICFFGNQYRDSFMGLAKKKLVTQSITAIQLSETSQIEQCDVVFIDANSRDLTRRLFLAVDNKPILTVSDISGFAVQGGMIEIVEKDKRLFFNINIKVLEASGLDISSQVLKLALEVKR</sequence>